<dbReference type="PANTHER" id="PTHR31245">
    <property type="entry name" value="UBIQUITIN SYSTEM COMPONENT CUE PROTEIN"/>
    <property type="match status" value="1"/>
</dbReference>
<organism evidence="2 3">
    <name type="scientific">Eleusine coracana subsp. coracana</name>
    <dbReference type="NCBI Taxonomy" id="191504"/>
    <lineage>
        <taxon>Eukaryota</taxon>
        <taxon>Viridiplantae</taxon>
        <taxon>Streptophyta</taxon>
        <taxon>Embryophyta</taxon>
        <taxon>Tracheophyta</taxon>
        <taxon>Spermatophyta</taxon>
        <taxon>Magnoliopsida</taxon>
        <taxon>Liliopsida</taxon>
        <taxon>Poales</taxon>
        <taxon>Poaceae</taxon>
        <taxon>PACMAD clade</taxon>
        <taxon>Chloridoideae</taxon>
        <taxon>Cynodonteae</taxon>
        <taxon>Eleusininae</taxon>
        <taxon>Eleusine</taxon>
    </lineage>
</organism>
<reference evidence="2" key="2">
    <citation type="submission" date="2021-12" db="EMBL/GenBank/DDBJ databases">
        <title>Resequencing data analysis of finger millet.</title>
        <authorList>
            <person name="Hatakeyama M."/>
            <person name="Aluri S."/>
            <person name="Balachadran M.T."/>
            <person name="Sivarajan S.R."/>
            <person name="Poveda L."/>
            <person name="Shimizu-Inatsugi R."/>
            <person name="Schlapbach R."/>
            <person name="Sreeman S.M."/>
            <person name="Shimizu K.K."/>
        </authorList>
    </citation>
    <scope>NUCLEOTIDE SEQUENCE</scope>
</reference>
<dbReference type="Proteomes" id="UP001054889">
    <property type="component" value="Unassembled WGS sequence"/>
</dbReference>
<dbReference type="AlphaFoldDB" id="A0AAV5FX87"/>
<gene>
    <name evidence="2" type="primary">gb29522</name>
    <name evidence="2" type="ORF">PR202_gb29522</name>
</gene>
<feature type="coiled-coil region" evidence="1">
    <location>
        <begin position="138"/>
        <end position="172"/>
    </location>
</feature>
<evidence type="ECO:0000256" key="1">
    <source>
        <dbReference type="SAM" id="Coils"/>
    </source>
</evidence>
<keyword evidence="3" id="KW-1185">Reference proteome</keyword>
<proteinExistence type="predicted"/>
<keyword evidence="1" id="KW-0175">Coiled coil</keyword>
<reference evidence="2" key="1">
    <citation type="journal article" date="2018" name="DNA Res.">
        <title>Multiple hybrid de novo genome assembly of finger millet, an orphan allotetraploid crop.</title>
        <authorList>
            <person name="Hatakeyama M."/>
            <person name="Aluri S."/>
            <person name="Balachadran M.T."/>
            <person name="Sivarajan S.R."/>
            <person name="Patrignani A."/>
            <person name="Gruter S."/>
            <person name="Poveda L."/>
            <person name="Shimizu-Inatsugi R."/>
            <person name="Baeten J."/>
            <person name="Francoijs K.J."/>
            <person name="Nataraja K.N."/>
            <person name="Reddy Y.A.N."/>
            <person name="Phadnis S."/>
            <person name="Ravikumar R.L."/>
            <person name="Schlapbach R."/>
            <person name="Sreeman S.M."/>
            <person name="Shimizu K.K."/>
        </authorList>
    </citation>
    <scope>NUCLEOTIDE SEQUENCE</scope>
</reference>
<dbReference type="PANTHER" id="PTHR31245:SF20">
    <property type="entry name" value="F18B13.13 PROTEIN"/>
    <property type="match status" value="1"/>
</dbReference>
<evidence type="ECO:0000313" key="2">
    <source>
        <dbReference type="EMBL" id="GJN40319.1"/>
    </source>
</evidence>
<sequence>MSTGGQVSTEGMLDNDAIAAPIGSVPYAESLPSSSTQWVDILVNEMAAASNTDDAKDRASRVLEVFERSITSCIGAEPLQSFQKAISLLTLEALFLLYILYDLHVIIVAFKQENSVCKEQFEAVIKENTILKKAVAIQHEWQKEHEERSQELQQLKQLVVHYQEQVRSLEVNNYALSMHLSQSQQRSSIPGHFNRHIF</sequence>
<dbReference type="EMBL" id="BQKI01000112">
    <property type="protein sequence ID" value="GJN40319.1"/>
    <property type="molecule type" value="Genomic_DNA"/>
</dbReference>
<evidence type="ECO:0000313" key="3">
    <source>
        <dbReference type="Proteomes" id="UP001054889"/>
    </source>
</evidence>
<accession>A0AAV5FX87</accession>
<comment type="caution">
    <text evidence="2">The sequence shown here is derived from an EMBL/GenBank/DDBJ whole genome shotgun (WGS) entry which is preliminary data.</text>
</comment>
<protein>
    <submittedName>
        <fullName evidence="2">Uncharacterized protein</fullName>
    </submittedName>
</protein>
<name>A0AAV5FX87_ELECO</name>